<sequence length="41" mass="4811">MIIIELTVIGVLLVIIAFSFYKHLKVVRARNVGNTKKYHRR</sequence>
<evidence type="ECO:0000256" key="1">
    <source>
        <dbReference type="SAM" id="Phobius"/>
    </source>
</evidence>
<organism evidence="2 3">
    <name type="scientific">Kosakonia oryzae</name>
    <dbReference type="NCBI Taxonomy" id="497725"/>
    <lineage>
        <taxon>Bacteria</taxon>
        <taxon>Pseudomonadati</taxon>
        <taxon>Pseudomonadota</taxon>
        <taxon>Gammaproteobacteria</taxon>
        <taxon>Enterobacterales</taxon>
        <taxon>Enterobacteriaceae</taxon>
        <taxon>Kosakonia</taxon>
    </lineage>
</organism>
<evidence type="ECO:0000313" key="3">
    <source>
        <dbReference type="Proteomes" id="UP000182314"/>
    </source>
</evidence>
<dbReference type="EMBL" id="FOKO01000001">
    <property type="protein sequence ID" value="SFB72402.1"/>
    <property type="molecule type" value="Genomic_DNA"/>
</dbReference>
<keyword evidence="1" id="KW-1133">Transmembrane helix</keyword>
<keyword evidence="1" id="KW-0472">Membrane</keyword>
<comment type="caution">
    <text evidence="2">The sequence shown here is derived from an EMBL/GenBank/DDBJ whole genome shotgun (WGS) entry which is preliminary data.</text>
</comment>
<accession>A0AA94H045</accession>
<reference evidence="2 3" key="1">
    <citation type="submission" date="2016-10" db="EMBL/GenBank/DDBJ databases">
        <authorList>
            <person name="Varghese N."/>
            <person name="Submissions S."/>
        </authorList>
    </citation>
    <scope>NUCLEOTIDE SEQUENCE [LARGE SCALE GENOMIC DNA]</scope>
    <source>
        <strain evidence="2 3">CGMCC 1.7012</strain>
    </source>
</reference>
<name>A0AA94H045_9ENTR</name>
<proteinExistence type="predicted"/>
<protein>
    <submittedName>
        <fullName evidence="2">Uncharacterized protein</fullName>
    </submittedName>
</protein>
<feature type="transmembrane region" description="Helical" evidence="1">
    <location>
        <begin position="6"/>
        <end position="24"/>
    </location>
</feature>
<dbReference type="AlphaFoldDB" id="A0AA94H045"/>
<dbReference type="Proteomes" id="UP000182314">
    <property type="component" value="Unassembled WGS sequence"/>
</dbReference>
<gene>
    <name evidence="2" type="ORF">SAMN05216286_0509</name>
</gene>
<evidence type="ECO:0000313" key="2">
    <source>
        <dbReference type="EMBL" id="SFB72402.1"/>
    </source>
</evidence>
<keyword evidence="1" id="KW-0812">Transmembrane</keyword>